<dbReference type="GO" id="GO:0051726">
    <property type="term" value="P:regulation of cell cycle"/>
    <property type="evidence" value="ECO:0007669"/>
    <property type="project" value="TreeGrafter"/>
</dbReference>
<accession>A0A7U1BGB3</accession>
<dbReference type="GO" id="GO:0061630">
    <property type="term" value="F:ubiquitin protein ligase activity"/>
    <property type="evidence" value="ECO:0007669"/>
    <property type="project" value="TreeGrafter"/>
</dbReference>
<dbReference type="EMBL" id="MT423674">
    <property type="protein sequence ID" value="QQY98956.1"/>
    <property type="molecule type" value="mRNA"/>
</dbReference>
<dbReference type="PANTHER" id="PTHR10044:SF139">
    <property type="entry name" value="DEATH-ASSOCIATED INHIBITOR OF APOPTOSIS 2"/>
    <property type="match status" value="1"/>
</dbReference>
<protein>
    <submittedName>
        <fullName evidence="1">Baculoviral IAP repeat-containing protein 3</fullName>
    </submittedName>
</protein>
<dbReference type="PROSITE" id="PS50143">
    <property type="entry name" value="BIR_REPEAT_2"/>
    <property type="match status" value="2"/>
</dbReference>
<dbReference type="Gene3D" id="1.10.1170.10">
    <property type="entry name" value="Inhibitor Of Apoptosis Protein (2mihbC-IAP-1), Chain A"/>
    <property type="match status" value="2"/>
</dbReference>
<dbReference type="Pfam" id="PF00653">
    <property type="entry name" value="BIR"/>
    <property type="match status" value="2"/>
</dbReference>
<dbReference type="GO" id="GO:0043066">
    <property type="term" value="P:negative regulation of apoptotic process"/>
    <property type="evidence" value="ECO:0007669"/>
    <property type="project" value="TreeGrafter"/>
</dbReference>
<dbReference type="InterPro" id="IPR001370">
    <property type="entry name" value="BIR_rpt"/>
</dbReference>
<dbReference type="CDD" id="cd00022">
    <property type="entry name" value="BIR"/>
    <property type="match status" value="1"/>
</dbReference>
<proteinExistence type="evidence at transcript level"/>
<dbReference type="GO" id="GO:0005737">
    <property type="term" value="C:cytoplasm"/>
    <property type="evidence" value="ECO:0007669"/>
    <property type="project" value="TreeGrafter"/>
</dbReference>
<dbReference type="GO" id="GO:0043027">
    <property type="term" value="F:cysteine-type endopeptidase inhibitor activity involved in apoptotic process"/>
    <property type="evidence" value="ECO:0007669"/>
    <property type="project" value="TreeGrafter"/>
</dbReference>
<dbReference type="SMART" id="SM00238">
    <property type="entry name" value="BIR"/>
    <property type="match status" value="1"/>
</dbReference>
<sequence>MPTATINSFIEFLGQSEEVYNKEDNRLASFSTYNGVISAIKLSRKGFFYRQINKEVKCFCCHNTVPVVNLRQTSVLQSVNELHLPNCQWDTPQRNRPSYNRTVELRNERSLEYIRTRAARIRAREENTQLPQDHWERVDSAIYNEPGSLHMAPVGECPCRKCVRPETRFCLVVLEGDHITTTRAGYAELARMYQNGGQGQDYATEEARMATFGDMHEWPNQSALQSKRNLTEAGFFYKGPGDNVQCFHCGGDLRNWDSRSDPWREHARWFPWCEHVRREMGDRFVHDVLMTTGKIRRGHEDREQTIRPDVVKNVLMRGHTMEAISSEIQNFFKETGYYPGYEVLIERLEVQA</sequence>
<dbReference type="SUPFAM" id="SSF57924">
    <property type="entry name" value="Inhibitor of apoptosis (IAP) repeat"/>
    <property type="match status" value="2"/>
</dbReference>
<dbReference type="AlphaFoldDB" id="A0A7U1BGB3"/>
<name>A0A7U1BGB3_ANABR</name>
<organism evidence="1">
    <name type="scientific">Anadara broughtonii</name>
    <name type="common">Blood clam</name>
    <name type="synonym">Scapharca broughtonii</name>
    <dbReference type="NCBI Taxonomy" id="148819"/>
    <lineage>
        <taxon>Eukaryota</taxon>
        <taxon>Metazoa</taxon>
        <taxon>Spiralia</taxon>
        <taxon>Lophotrochozoa</taxon>
        <taxon>Mollusca</taxon>
        <taxon>Bivalvia</taxon>
        <taxon>Autobranchia</taxon>
        <taxon>Pteriomorphia</taxon>
        <taxon>Arcoida</taxon>
        <taxon>Arcoidea</taxon>
        <taxon>Arcidae</taxon>
        <taxon>Anadara</taxon>
    </lineage>
</organism>
<dbReference type="GO" id="GO:0005634">
    <property type="term" value="C:nucleus"/>
    <property type="evidence" value="ECO:0007669"/>
    <property type="project" value="TreeGrafter"/>
</dbReference>
<dbReference type="PANTHER" id="PTHR10044">
    <property type="entry name" value="INHIBITOR OF APOPTOSIS"/>
    <property type="match status" value="1"/>
</dbReference>
<dbReference type="GO" id="GO:0031398">
    <property type="term" value="P:positive regulation of protein ubiquitination"/>
    <property type="evidence" value="ECO:0007669"/>
    <property type="project" value="TreeGrafter"/>
</dbReference>
<reference evidence="1" key="1">
    <citation type="submission" date="2020-05" db="EMBL/GenBank/DDBJ databases">
        <authorList>
            <person name="Wang Y."/>
            <person name="Zhang X."/>
        </authorList>
    </citation>
    <scope>NUCLEOTIDE SEQUENCE</scope>
</reference>
<evidence type="ECO:0000313" key="1">
    <source>
        <dbReference type="EMBL" id="QQY98956.1"/>
    </source>
</evidence>
<dbReference type="InterPro" id="IPR050784">
    <property type="entry name" value="IAP"/>
</dbReference>